<reference evidence="3 4" key="1">
    <citation type="journal article" date="2019" name="Int. J. Syst. Evol. Microbiol.">
        <title>The Global Catalogue of Microorganisms (GCM) 10K type strain sequencing project: providing services to taxonomists for standard genome sequencing and annotation.</title>
        <authorList>
            <consortium name="The Broad Institute Genomics Platform"/>
            <consortium name="The Broad Institute Genome Sequencing Center for Infectious Disease"/>
            <person name="Wu L."/>
            <person name="Ma J."/>
        </authorList>
    </citation>
    <scope>NUCLEOTIDE SEQUENCE [LARGE SCALE GENOMIC DNA]</scope>
    <source>
        <strain evidence="3 4">JCM 13249</strain>
    </source>
</reference>
<comment type="similarity">
    <text evidence="1">Belongs to the UPF0336 family.</text>
</comment>
<evidence type="ECO:0000256" key="1">
    <source>
        <dbReference type="HAMAP-Rule" id="MF_00799"/>
    </source>
</evidence>
<organism evidence="3 4">
    <name type="scientific">Luedemannella helvata</name>
    <dbReference type="NCBI Taxonomy" id="349315"/>
    <lineage>
        <taxon>Bacteria</taxon>
        <taxon>Bacillati</taxon>
        <taxon>Actinomycetota</taxon>
        <taxon>Actinomycetes</taxon>
        <taxon>Micromonosporales</taxon>
        <taxon>Micromonosporaceae</taxon>
        <taxon>Luedemannella</taxon>
    </lineage>
</organism>
<evidence type="ECO:0000259" key="2">
    <source>
        <dbReference type="Pfam" id="PF13452"/>
    </source>
</evidence>
<dbReference type="CDD" id="cd03441">
    <property type="entry name" value="R_hydratase_like"/>
    <property type="match status" value="1"/>
</dbReference>
<dbReference type="InterPro" id="IPR029069">
    <property type="entry name" value="HotDog_dom_sf"/>
</dbReference>
<dbReference type="InterPro" id="IPR016709">
    <property type="entry name" value="HadA-like"/>
</dbReference>
<comment type="caution">
    <text evidence="3">The sequence shown here is derived from an EMBL/GenBank/DDBJ whole genome shotgun (WGS) entry which is preliminary data.</text>
</comment>
<proteinExistence type="inferred from homology"/>
<dbReference type="Pfam" id="PF13452">
    <property type="entry name" value="FAS1_DH_region"/>
    <property type="match status" value="1"/>
</dbReference>
<evidence type="ECO:0000313" key="4">
    <source>
        <dbReference type="Proteomes" id="UP001500655"/>
    </source>
</evidence>
<dbReference type="EMBL" id="BAAALS010000006">
    <property type="protein sequence ID" value="GAA1747002.1"/>
    <property type="molecule type" value="Genomic_DNA"/>
</dbReference>
<name>A0ABN2K2G1_9ACTN</name>
<dbReference type="Proteomes" id="UP001500655">
    <property type="component" value="Unassembled WGS sequence"/>
</dbReference>
<feature type="domain" description="FAS1-like dehydratase" evidence="2">
    <location>
        <begin position="9"/>
        <end position="137"/>
    </location>
</feature>
<sequence>MPLDASLTGKSYPPSPPYEVGREKIREFADAIGAPEAAYRDVAAAKELGHPDVIAPPTFPVIFSGTINDTLIADTALGLDFSRVVHGDQRFAYVRPVRAGDRLVCRATIEDIQSRVGNDFITTRGEISTEDGEPVLTLWCRLVVRGE</sequence>
<gene>
    <name evidence="3" type="ORF">GCM10009681_17740</name>
</gene>
<dbReference type="Gene3D" id="3.10.129.10">
    <property type="entry name" value="Hotdog Thioesterase"/>
    <property type="match status" value="1"/>
</dbReference>
<dbReference type="InterPro" id="IPR039569">
    <property type="entry name" value="FAS1-like_DH_region"/>
</dbReference>
<dbReference type="SUPFAM" id="SSF54637">
    <property type="entry name" value="Thioesterase/thiol ester dehydrase-isomerase"/>
    <property type="match status" value="1"/>
</dbReference>
<dbReference type="HAMAP" id="MF_00799">
    <property type="entry name" value="UPF0336"/>
    <property type="match status" value="1"/>
</dbReference>
<dbReference type="RefSeq" id="WP_344078797.1">
    <property type="nucleotide sequence ID" value="NZ_BAAALS010000006.1"/>
</dbReference>
<accession>A0ABN2K2G1</accession>
<protein>
    <recommendedName>
        <fullName evidence="1">UPF0336 protein GCM10009681_17740</fullName>
    </recommendedName>
</protein>
<dbReference type="PIRSF" id="PIRSF018072">
    <property type="entry name" value="UCP018072"/>
    <property type="match status" value="1"/>
</dbReference>
<keyword evidence="4" id="KW-1185">Reference proteome</keyword>
<evidence type="ECO:0000313" key="3">
    <source>
        <dbReference type="EMBL" id="GAA1747002.1"/>
    </source>
</evidence>